<keyword evidence="1" id="KW-1133">Transmembrane helix</keyword>
<organism evidence="2 3">
    <name type="scientific">Hibiscus sabdariffa</name>
    <name type="common">roselle</name>
    <dbReference type="NCBI Taxonomy" id="183260"/>
    <lineage>
        <taxon>Eukaryota</taxon>
        <taxon>Viridiplantae</taxon>
        <taxon>Streptophyta</taxon>
        <taxon>Embryophyta</taxon>
        <taxon>Tracheophyta</taxon>
        <taxon>Spermatophyta</taxon>
        <taxon>Magnoliopsida</taxon>
        <taxon>eudicotyledons</taxon>
        <taxon>Gunneridae</taxon>
        <taxon>Pentapetalae</taxon>
        <taxon>rosids</taxon>
        <taxon>malvids</taxon>
        <taxon>Malvales</taxon>
        <taxon>Malvaceae</taxon>
        <taxon>Malvoideae</taxon>
        <taxon>Hibiscus</taxon>
    </lineage>
</organism>
<gene>
    <name evidence="2" type="ORF">V6N12_005961</name>
</gene>
<comment type="caution">
    <text evidence="2">The sequence shown here is derived from an EMBL/GenBank/DDBJ whole genome shotgun (WGS) entry which is preliminary data.</text>
</comment>
<name>A0ABR2EXQ9_9ROSI</name>
<keyword evidence="1" id="KW-0812">Transmembrane</keyword>
<sequence>MANQTSMYLACSLSAKTTLSALGNVVLYQQRKARKPKCQYSILAFIHVCINLFRLSIFNTAPTEDGMHGQYPISVSNPNSFQKTMGPASSAINA</sequence>
<keyword evidence="3" id="KW-1185">Reference proteome</keyword>
<keyword evidence="1" id="KW-0472">Membrane</keyword>
<proteinExistence type="predicted"/>
<dbReference type="EMBL" id="JBBPBM010000009">
    <property type="protein sequence ID" value="KAK8567371.1"/>
    <property type="molecule type" value="Genomic_DNA"/>
</dbReference>
<evidence type="ECO:0000313" key="2">
    <source>
        <dbReference type="EMBL" id="KAK8567371.1"/>
    </source>
</evidence>
<accession>A0ABR2EXQ9</accession>
<dbReference type="Proteomes" id="UP001472677">
    <property type="component" value="Unassembled WGS sequence"/>
</dbReference>
<protein>
    <submittedName>
        <fullName evidence="2">Uncharacterized protein</fullName>
    </submittedName>
</protein>
<reference evidence="2 3" key="1">
    <citation type="journal article" date="2024" name="G3 (Bethesda)">
        <title>Genome assembly of Hibiscus sabdariffa L. provides insights into metabolisms of medicinal natural products.</title>
        <authorList>
            <person name="Kim T."/>
        </authorList>
    </citation>
    <scope>NUCLEOTIDE SEQUENCE [LARGE SCALE GENOMIC DNA]</scope>
    <source>
        <strain evidence="2">TK-2024</strain>
        <tissue evidence="2">Old leaves</tissue>
    </source>
</reference>
<evidence type="ECO:0000313" key="3">
    <source>
        <dbReference type="Proteomes" id="UP001472677"/>
    </source>
</evidence>
<feature type="transmembrane region" description="Helical" evidence="1">
    <location>
        <begin position="6"/>
        <end position="28"/>
    </location>
</feature>
<evidence type="ECO:0000256" key="1">
    <source>
        <dbReference type="SAM" id="Phobius"/>
    </source>
</evidence>
<feature type="transmembrane region" description="Helical" evidence="1">
    <location>
        <begin position="40"/>
        <end position="58"/>
    </location>
</feature>